<name>A0A6A6XJ48_9PLEO</name>
<organism evidence="1 2">
    <name type="scientific">Melanomma pulvis-pyrius CBS 109.77</name>
    <dbReference type="NCBI Taxonomy" id="1314802"/>
    <lineage>
        <taxon>Eukaryota</taxon>
        <taxon>Fungi</taxon>
        <taxon>Dikarya</taxon>
        <taxon>Ascomycota</taxon>
        <taxon>Pezizomycotina</taxon>
        <taxon>Dothideomycetes</taxon>
        <taxon>Pleosporomycetidae</taxon>
        <taxon>Pleosporales</taxon>
        <taxon>Melanommataceae</taxon>
        <taxon>Melanomma</taxon>
    </lineage>
</organism>
<dbReference type="EMBL" id="MU001840">
    <property type="protein sequence ID" value="KAF2796093.1"/>
    <property type="molecule type" value="Genomic_DNA"/>
</dbReference>
<evidence type="ECO:0000313" key="2">
    <source>
        <dbReference type="Proteomes" id="UP000799757"/>
    </source>
</evidence>
<dbReference type="AlphaFoldDB" id="A0A6A6XJ48"/>
<evidence type="ECO:0000313" key="1">
    <source>
        <dbReference type="EMBL" id="KAF2796093.1"/>
    </source>
</evidence>
<sequence>MDFTTRACIFWRLTEPKYSSVVCKYSNSVHFRSISSNELADASAAEYTNTLRIKCRELATQRRV</sequence>
<dbReference type="Proteomes" id="UP000799757">
    <property type="component" value="Unassembled WGS sequence"/>
</dbReference>
<protein>
    <submittedName>
        <fullName evidence="1">Uncharacterized protein</fullName>
    </submittedName>
</protein>
<gene>
    <name evidence="1" type="ORF">K505DRAFT_4506</name>
</gene>
<reference evidence="1" key="1">
    <citation type="journal article" date="2020" name="Stud. Mycol.">
        <title>101 Dothideomycetes genomes: a test case for predicting lifestyles and emergence of pathogens.</title>
        <authorList>
            <person name="Haridas S."/>
            <person name="Albert R."/>
            <person name="Binder M."/>
            <person name="Bloem J."/>
            <person name="Labutti K."/>
            <person name="Salamov A."/>
            <person name="Andreopoulos B."/>
            <person name="Baker S."/>
            <person name="Barry K."/>
            <person name="Bills G."/>
            <person name="Bluhm B."/>
            <person name="Cannon C."/>
            <person name="Castanera R."/>
            <person name="Culley D."/>
            <person name="Daum C."/>
            <person name="Ezra D."/>
            <person name="Gonzalez J."/>
            <person name="Henrissat B."/>
            <person name="Kuo A."/>
            <person name="Liang C."/>
            <person name="Lipzen A."/>
            <person name="Lutzoni F."/>
            <person name="Magnuson J."/>
            <person name="Mondo S."/>
            <person name="Nolan M."/>
            <person name="Ohm R."/>
            <person name="Pangilinan J."/>
            <person name="Park H.-J."/>
            <person name="Ramirez L."/>
            <person name="Alfaro M."/>
            <person name="Sun H."/>
            <person name="Tritt A."/>
            <person name="Yoshinaga Y."/>
            <person name="Zwiers L.-H."/>
            <person name="Turgeon B."/>
            <person name="Goodwin S."/>
            <person name="Spatafora J."/>
            <person name="Crous P."/>
            <person name="Grigoriev I."/>
        </authorList>
    </citation>
    <scope>NUCLEOTIDE SEQUENCE</scope>
    <source>
        <strain evidence="1">CBS 109.77</strain>
    </source>
</reference>
<proteinExistence type="predicted"/>
<accession>A0A6A6XJ48</accession>
<keyword evidence="2" id="KW-1185">Reference proteome</keyword>